<dbReference type="RefSeq" id="WP_347609485.1">
    <property type="nucleotide sequence ID" value="NZ_JBDPZC010000004.1"/>
</dbReference>
<dbReference type="Proteomes" id="UP001462640">
    <property type="component" value="Unassembled WGS sequence"/>
</dbReference>
<gene>
    <name evidence="3" type="ORF">ABDJ40_10720</name>
</gene>
<feature type="transmembrane region" description="Helical" evidence="1">
    <location>
        <begin position="225"/>
        <end position="246"/>
    </location>
</feature>
<evidence type="ECO:0000313" key="4">
    <source>
        <dbReference type="Proteomes" id="UP001462640"/>
    </source>
</evidence>
<organism evidence="3 4">
    <name type="scientific">Roseateles flavus</name>
    <dbReference type="NCBI Taxonomy" id="3149041"/>
    <lineage>
        <taxon>Bacteria</taxon>
        <taxon>Pseudomonadati</taxon>
        <taxon>Pseudomonadota</taxon>
        <taxon>Betaproteobacteria</taxon>
        <taxon>Burkholderiales</taxon>
        <taxon>Sphaerotilaceae</taxon>
        <taxon>Roseateles</taxon>
    </lineage>
</organism>
<dbReference type="InterPro" id="IPR005804">
    <property type="entry name" value="FA_desaturase_dom"/>
</dbReference>
<dbReference type="EMBL" id="JBDPZC010000004">
    <property type="protein sequence ID" value="MEO3713234.1"/>
    <property type="molecule type" value="Genomic_DNA"/>
</dbReference>
<keyword evidence="4" id="KW-1185">Reference proteome</keyword>
<dbReference type="Pfam" id="PF00487">
    <property type="entry name" value="FA_desaturase"/>
    <property type="match status" value="1"/>
</dbReference>
<name>A0ABV0GE45_9BURK</name>
<feature type="transmembrane region" description="Helical" evidence="1">
    <location>
        <begin position="34"/>
        <end position="51"/>
    </location>
</feature>
<keyword evidence="1" id="KW-0472">Membrane</keyword>
<accession>A0ABV0GE45</accession>
<keyword evidence="1" id="KW-0812">Transmembrane</keyword>
<keyword evidence="3" id="KW-0560">Oxidoreductase</keyword>
<evidence type="ECO:0000259" key="2">
    <source>
        <dbReference type="Pfam" id="PF00487"/>
    </source>
</evidence>
<reference evidence="3 4" key="1">
    <citation type="submission" date="2024-05" db="EMBL/GenBank/DDBJ databases">
        <title>Roseateles sp. 2.12 16S ribosomal RNA gene Genome sequencing and assembly.</title>
        <authorList>
            <person name="Woo H."/>
        </authorList>
    </citation>
    <scope>NUCLEOTIDE SEQUENCE [LARGE SCALE GENOMIC DNA]</scope>
    <source>
        <strain evidence="3 4">2.12</strain>
    </source>
</reference>
<proteinExistence type="predicted"/>
<dbReference type="GO" id="GO:0016491">
    <property type="term" value="F:oxidoreductase activity"/>
    <property type="evidence" value="ECO:0007669"/>
    <property type="project" value="UniProtKB-KW"/>
</dbReference>
<feature type="transmembrane region" description="Helical" evidence="1">
    <location>
        <begin position="252"/>
        <end position="274"/>
    </location>
</feature>
<feature type="transmembrane region" description="Helical" evidence="1">
    <location>
        <begin position="156"/>
        <end position="180"/>
    </location>
</feature>
<feature type="domain" description="Fatty acid desaturase" evidence="2">
    <location>
        <begin position="64"/>
        <end position="329"/>
    </location>
</feature>
<protein>
    <submittedName>
        <fullName evidence="3">Fatty acid desaturase</fullName>
        <ecNumber evidence="3">1.14.19.-</ecNumber>
    </submittedName>
</protein>
<dbReference type="EC" id="1.14.19.-" evidence="3"/>
<evidence type="ECO:0000313" key="3">
    <source>
        <dbReference type="EMBL" id="MEO3713234.1"/>
    </source>
</evidence>
<keyword evidence="1" id="KW-1133">Transmembrane helix</keyword>
<comment type="caution">
    <text evidence="3">The sequence shown here is derived from an EMBL/GenBank/DDBJ whole genome shotgun (WGS) entry which is preliminary data.</text>
</comment>
<evidence type="ECO:0000256" key="1">
    <source>
        <dbReference type="SAM" id="Phobius"/>
    </source>
</evidence>
<sequence>MSATLTLDAKAERQRFEAHCMADRRIWPWLGRALLDWGGIALAMACSLWAFGQVQHWALKALCLAPGMWMVGVFQHRLALLAHDAGHRTICPNATVNDLLATGLIYGPLLVSLNAWRMFHNEGHHPKIHTGTLKDPELVFKRVDNSWGLPIKRSKVALFTGMALCGGALPGAVIFVLWMASPRCFARINQLLMHLLKKGKDQDSDILPLRLRHLPRGRRAVARDLALGLAQVALRLALLTALAYGVGQALDYSGWPMLLALWFGGYATGFWAVFRLRGYCEHVGAHTLSLAEPSPLWRFFVFPHGAWAHQLHHEMPGLPFHRYRDVLRRRGSTGISPADVFRLFESSPPLASGEVPPPDADANLMRRASLQGLMRVAVIDEQGAPLAAAVE</sequence>